<dbReference type="GO" id="GO:0072518">
    <property type="term" value="F:Rho-dependent protein serine/threonine kinase activity"/>
    <property type="evidence" value="ECO:0007669"/>
    <property type="project" value="TreeGrafter"/>
</dbReference>
<gene>
    <name evidence="29" type="primary">ROCK2</name>
</gene>
<dbReference type="FunFam" id="1.10.510.10:FF:000047">
    <property type="entry name" value="Rho-associated protein kinase 1"/>
    <property type="match status" value="1"/>
</dbReference>
<dbReference type="PROSITE" id="PS50081">
    <property type="entry name" value="ZF_DAG_PE_2"/>
    <property type="match status" value="1"/>
</dbReference>
<dbReference type="SMART" id="SM00220">
    <property type="entry name" value="S_TKc"/>
    <property type="match status" value="1"/>
</dbReference>
<reference evidence="29" key="1">
    <citation type="submission" date="2014-08" db="EMBL/GenBank/DDBJ databases">
        <authorList>
            <person name="Senf B."/>
            <person name="Petzold A."/>
            <person name="Downie B.R."/>
            <person name="Koch P."/>
            <person name="Platzer M."/>
        </authorList>
    </citation>
    <scope>NUCLEOTIDE SEQUENCE [LARGE SCALE GENOMIC DNA]</scope>
    <source>
        <strain evidence="29">GRZ</strain>
    </source>
</reference>
<evidence type="ECO:0000259" key="24">
    <source>
        <dbReference type="PROSITE" id="PS50003"/>
    </source>
</evidence>
<evidence type="ECO:0000256" key="14">
    <source>
        <dbReference type="ARBA" id="ARBA00022777"/>
    </source>
</evidence>
<dbReference type="GO" id="GO:0007266">
    <property type="term" value="P:Rho protein signal transduction"/>
    <property type="evidence" value="ECO:0007669"/>
    <property type="project" value="UniProtKB-UniRule"/>
</dbReference>
<keyword evidence="15" id="KW-0862">Zinc</keyword>
<dbReference type="SUPFAM" id="SSF50729">
    <property type="entry name" value="PH domain-like"/>
    <property type="match status" value="1"/>
</dbReference>
<evidence type="ECO:0000256" key="16">
    <source>
        <dbReference type="ARBA" id="ARBA00022840"/>
    </source>
</evidence>
<dbReference type="SUPFAM" id="SSF56112">
    <property type="entry name" value="Protein kinase-like (PK-like)"/>
    <property type="match status" value="1"/>
</dbReference>
<dbReference type="PROSITE" id="PS50011">
    <property type="entry name" value="PROTEIN_KINASE_DOM"/>
    <property type="match status" value="1"/>
</dbReference>
<dbReference type="InterPro" id="IPR011009">
    <property type="entry name" value="Kinase-like_dom_sf"/>
</dbReference>
<dbReference type="GO" id="GO:1901888">
    <property type="term" value="P:regulation of cell junction assembly"/>
    <property type="evidence" value="ECO:0007669"/>
    <property type="project" value="TreeGrafter"/>
</dbReference>
<dbReference type="InterPro" id="IPR000719">
    <property type="entry name" value="Prot_kinase_dom"/>
</dbReference>
<feature type="domain" description="RhoBD" evidence="27">
    <location>
        <begin position="841"/>
        <end position="909"/>
    </location>
</feature>
<dbReference type="GeneTree" id="ENSGT01030000234517"/>
<dbReference type="InterPro" id="IPR050839">
    <property type="entry name" value="Rho-assoc_Ser/Thr_Kinase"/>
</dbReference>
<evidence type="ECO:0000259" key="27">
    <source>
        <dbReference type="PROSITE" id="PS51859"/>
    </source>
</evidence>
<evidence type="ECO:0000256" key="15">
    <source>
        <dbReference type="ARBA" id="ARBA00022833"/>
    </source>
</evidence>
<protein>
    <recommendedName>
        <fullName evidence="6">non-specific serine/threonine protein kinase</fullName>
        <ecNumber evidence="6">2.7.11.1</ecNumber>
    </recommendedName>
</protein>
<dbReference type="AlphaFoldDB" id="A0A8C6MFQ6"/>
<feature type="coiled-coil region" evidence="22">
    <location>
        <begin position="741"/>
        <end position="775"/>
    </location>
</feature>
<dbReference type="FunFam" id="2.30.29.30:FF:000308">
    <property type="entry name" value="Rho-associated protein kinase 1"/>
    <property type="match status" value="1"/>
</dbReference>
<dbReference type="SUPFAM" id="SSF103652">
    <property type="entry name" value="G protein-binding domain"/>
    <property type="match status" value="1"/>
</dbReference>
<dbReference type="GO" id="GO:0000281">
    <property type="term" value="P:mitotic cytokinesis"/>
    <property type="evidence" value="ECO:0007669"/>
    <property type="project" value="TreeGrafter"/>
</dbReference>
<dbReference type="Gene3D" id="2.30.29.30">
    <property type="entry name" value="Pleckstrin-homology domain (PH domain)/Phosphotyrosine-binding domain (PTB)"/>
    <property type="match status" value="1"/>
</dbReference>
<dbReference type="GO" id="GO:0012505">
    <property type="term" value="C:endomembrane system"/>
    <property type="evidence" value="ECO:0007669"/>
    <property type="project" value="UniProtKB-SubCell"/>
</dbReference>
<dbReference type="Pfam" id="PF00069">
    <property type="entry name" value="Pkinase"/>
    <property type="match status" value="1"/>
</dbReference>
<keyword evidence="10" id="KW-0597">Phosphoprotein</keyword>
<dbReference type="InterPro" id="IPR011993">
    <property type="entry name" value="PH-like_dom_sf"/>
</dbReference>
<evidence type="ECO:0000256" key="10">
    <source>
        <dbReference type="ARBA" id="ARBA00022553"/>
    </source>
</evidence>
<evidence type="ECO:0000256" key="23">
    <source>
        <dbReference type="SAM" id="MobiDB-lite"/>
    </source>
</evidence>
<dbReference type="PROSITE" id="PS00108">
    <property type="entry name" value="PROTEIN_KINASE_ST"/>
    <property type="match status" value="1"/>
</dbReference>
<dbReference type="FunFam" id="3.30.60.20:FF:000036">
    <property type="entry name" value="Rho-associated protein kinase 1"/>
    <property type="match status" value="1"/>
</dbReference>
<evidence type="ECO:0000256" key="1">
    <source>
        <dbReference type="ARBA" id="ARBA00001946"/>
    </source>
</evidence>
<evidence type="ECO:0000313" key="29">
    <source>
        <dbReference type="Ensembl" id="ENSNFUP00015033124.1"/>
    </source>
</evidence>
<dbReference type="Gene3D" id="3.30.200.20">
    <property type="entry name" value="Phosphorylase Kinase, domain 1"/>
    <property type="match status" value="2"/>
</dbReference>
<dbReference type="Ensembl" id="ENSNFUT00015034617.1">
    <property type="protein sequence ID" value="ENSNFUP00015033124.1"/>
    <property type="gene ID" value="ENSNFUG00015013140.1"/>
</dbReference>
<keyword evidence="14" id="KW-0418">Kinase</keyword>
<dbReference type="EC" id="2.7.11.1" evidence="6"/>
<dbReference type="GO" id="GO:0031267">
    <property type="term" value="F:small GTPase binding"/>
    <property type="evidence" value="ECO:0007669"/>
    <property type="project" value="InterPro"/>
</dbReference>
<keyword evidence="12" id="KW-0479">Metal-binding</keyword>
<dbReference type="Gene3D" id="1.20.5.340">
    <property type="match status" value="1"/>
</dbReference>
<feature type="coiled-coil region" evidence="22">
    <location>
        <begin position="816"/>
        <end position="885"/>
    </location>
</feature>
<dbReference type="InterPro" id="IPR008271">
    <property type="entry name" value="Ser/Thr_kinase_AS"/>
</dbReference>
<evidence type="ECO:0000256" key="8">
    <source>
        <dbReference type="ARBA" id="ARBA00022490"/>
    </source>
</evidence>
<evidence type="ECO:0000259" key="26">
    <source>
        <dbReference type="PROSITE" id="PS50081"/>
    </source>
</evidence>
<evidence type="ECO:0000256" key="3">
    <source>
        <dbReference type="ARBA" id="ARBA00004236"/>
    </source>
</evidence>
<dbReference type="GO" id="GO:0031032">
    <property type="term" value="P:actomyosin structure organization"/>
    <property type="evidence" value="ECO:0007669"/>
    <property type="project" value="TreeGrafter"/>
</dbReference>
<dbReference type="PANTHER" id="PTHR22988">
    <property type="entry name" value="MYOTONIC DYSTROPHY S/T KINASE-RELATED"/>
    <property type="match status" value="1"/>
</dbReference>
<dbReference type="GO" id="GO:0005813">
    <property type="term" value="C:centrosome"/>
    <property type="evidence" value="ECO:0007669"/>
    <property type="project" value="TreeGrafter"/>
</dbReference>
<evidence type="ECO:0000256" key="4">
    <source>
        <dbReference type="ARBA" id="ARBA00004245"/>
    </source>
</evidence>
<reference evidence="29" key="3">
    <citation type="submission" date="2025-09" db="UniProtKB">
        <authorList>
            <consortium name="Ensembl"/>
        </authorList>
    </citation>
    <scope>IDENTIFICATION</scope>
</reference>
<evidence type="ECO:0000256" key="20">
    <source>
        <dbReference type="ARBA" id="ARBA00023212"/>
    </source>
</evidence>
<evidence type="ECO:0000256" key="19">
    <source>
        <dbReference type="ARBA" id="ARBA00023136"/>
    </source>
</evidence>
<keyword evidence="9" id="KW-0723">Serine/threonine-protein kinase</keyword>
<organism evidence="29 30">
    <name type="scientific">Nothobranchius furzeri</name>
    <name type="common">Turquoise killifish</name>
    <dbReference type="NCBI Taxonomy" id="105023"/>
    <lineage>
        <taxon>Eukaryota</taxon>
        <taxon>Metazoa</taxon>
        <taxon>Chordata</taxon>
        <taxon>Craniata</taxon>
        <taxon>Vertebrata</taxon>
        <taxon>Euteleostomi</taxon>
        <taxon>Actinopterygii</taxon>
        <taxon>Neopterygii</taxon>
        <taxon>Teleostei</taxon>
        <taxon>Neoteleostei</taxon>
        <taxon>Acanthomorphata</taxon>
        <taxon>Ovalentaria</taxon>
        <taxon>Atherinomorphae</taxon>
        <taxon>Cyprinodontiformes</taxon>
        <taxon>Nothobranchiidae</taxon>
        <taxon>Nothobranchius</taxon>
    </lineage>
</organism>
<keyword evidence="17" id="KW-0460">Magnesium</keyword>
<dbReference type="Proteomes" id="UP000694548">
    <property type="component" value="Chromosome sgr04"/>
</dbReference>
<dbReference type="Gene3D" id="1.10.510.10">
    <property type="entry name" value="Transferase(Phosphotransferase) domain 1"/>
    <property type="match status" value="1"/>
</dbReference>
<evidence type="ECO:0000256" key="17">
    <source>
        <dbReference type="ARBA" id="ARBA00022842"/>
    </source>
</evidence>
<dbReference type="GO" id="GO:0005524">
    <property type="term" value="F:ATP binding"/>
    <property type="evidence" value="ECO:0007669"/>
    <property type="project" value="UniProtKB-KW"/>
</dbReference>
<dbReference type="Gene3D" id="3.30.60.20">
    <property type="match status" value="1"/>
</dbReference>
<accession>A0A8C6MFQ6</accession>
<dbReference type="Gene3D" id="1.20.5.730">
    <property type="entry name" value="Single helix bin"/>
    <property type="match status" value="1"/>
</dbReference>
<feature type="coiled-coil region" evidence="22">
    <location>
        <begin position="346"/>
        <end position="699"/>
    </location>
</feature>
<keyword evidence="30" id="KW-1185">Reference proteome</keyword>
<dbReference type="InterPro" id="IPR001849">
    <property type="entry name" value="PH_domain"/>
</dbReference>
<comment type="subcellular location">
    <subcellularLocation>
        <location evidence="3">Cell membrane</location>
    </subcellularLocation>
    <subcellularLocation>
        <location evidence="4">Cytoplasm</location>
        <location evidence="4">Cytoskeleton</location>
    </subcellularLocation>
    <subcellularLocation>
        <location evidence="2">Endomembrane system</location>
        <topology evidence="2">Peripheral membrane protein</topology>
    </subcellularLocation>
</comment>
<dbReference type="GO" id="GO:0030866">
    <property type="term" value="P:cortical actin cytoskeleton organization"/>
    <property type="evidence" value="ECO:0007669"/>
    <property type="project" value="TreeGrafter"/>
</dbReference>
<dbReference type="GO" id="GO:0048598">
    <property type="term" value="P:embryonic morphogenesis"/>
    <property type="evidence" value="ECO:0007669"/>
    <property type="project" value="TreeGrafter"/>
</dbReference>
<dbReference type="SMART" id="SM00233">
    <property type="entry name" value="PH"/>
    <property type="match status" value="1"/>
</dbReference>
<keyword evidence="19" id="KW-0472">Membrane</keyword>
<keyword evidence="13" id="KW-0547">Nucleotide-binding</keyword>
<keyword evidence="7" id="KW-1003">Cell membrane</keyword>
<feature type="domain" description="PH" evidence="24">
    <location>
        <begin position="1015"/>
        <end position="1214"/>
    </location>
</feature>
<dbReference type="CDD" id="cd20875">
    <property type="entry name" value="C1_ROCK2"/>
    <property type="match status" value="1"/>
</dbReference>
<evidence type="ECO:0000256" key="21">
    <source>
        <dbReference type="PROSITE-ProRule" id="PRU01207"/>
    </source>
</evidence>
<evidence type="ECO:0000256" key="9">
    <source>
        <dbReference type="ARBA" id="ARBA00022527"/>
    </source>
</evidence>
<dbReference type="InterPro" id="IPR057529">
    <property type="entry name" value="MRCK/ROCK_PH"/>
</dbReference>
<evidence type="ECO:0000259" key="25">
    <source>
        <dbReference type="PROSITE" id="PS50011"/>
    </source>
</evidence>
<evidence type="ECO:0000256" key="7">
    <source>
        <dbReference type="ARBA" id="ARBA00022475"/>
    </source>
</evidence>
<evidence type="ECO:0000256" key="5">
    <source>
        <dbReference type="ARBA" id="ARBA00009903"/>
    </source>
</evidence>
<feature type="compositionally biased region" description="Polar residues" evidence="23">
    <location>
        <begin position="1242"/>
        <end position="1256"/>
    </location>
</feature>
<dbReference type="SUPFAM" id="SSF57889">
    <property type="entry name" value="Cysteine-rich domain"/>
    <property type="match status" value="1"/>
</dbReference>
<dbReference type="PANTHER" id="PTHR22988:SF28">
    <property type="entry name" value="RHO-ASSOCIATED PROTEIN KINASE 2"/>
    <property type="match status" value="1"/>
</dbReference>
<dbReference type="Pfam" id="PF08912">
    <property type="entry name" value="Rho_Binding"/>
    <property type="match status" value="1"/>
</dbReference>
<comment type="similarity">
    <text evidence="5">Belongs to the protein kinase superfamily. AGC Ser/Thr protein kinase family.</text>
</comment>
<dbReference type="PROSITE" id="PS50003">
    <property type="entry name" value="PH_DOMAIN"/>
    <property type="match status" value="1"/>
</dbReference>
<evidence type="ECO:0000256" key="12">
    <source>
        <dbReference type="ARBA" id="ARBA00022723"/>
    </source>
</evidence>
<dbReference type="InterPro" id="IPR011072">
    <property type="entry name" value="HR1_rho-bd"/>
</dbReference>
<name>A0A8C6MFQ6_NOTFU</name>
<evidence type="ECO:0000256" key="13">
    <source>
        <dbReference type="ARBA" id="ARBA00022741"/>
    </source>
</evidence>
<dbReference type="GO" id="GO:0005737">
    <property type="term" value="C:cytoplasm"/>
    <property type="evidence" value="ECO:0007669"/>
    <property type="project" value="TreeGrafter"/>
</dbReference>
<evidence type="ECO:0000313" key="30">
    <source>
        <dbReference type="Proteomes" id="UP000694548"/>
    </source>
</evidence>
<dbReference type="PROSITE" id="PS51859">
    <property type="entry name" value="RHO_BD"/>
    <property type="match status" value="1"/>
</dbReference>
<dbReference type="FunFam" id="1.20.5.730:FF:000001">
    <property type="entry name" value="rho-associated protein kinase 2"/>
    <property type="match status" value="1"/>
</dbReference>
<evidence type="ECO:0000256" key="6">
    <source>
        <dbReference type="ARBA" id="ARBA00012513"/>
    </source>
</evidence>
<keyword evidence="20" id="KW-0206">Cytoskeleton</keyword>
<evidence type="ECO:0000256" key="18">
    <source>
        <dbReference type="ARBA" id="ARBA00023054"/>
    </source>
</evidence>
<feature type="domain" description="REM-1" evidence="28">
    <location>
        <begin position="401"/>
        <end position="477"/>
    </location>
</feature>
<dbReference type="CDD" id="cd01242">
    <property type="entry name" value="PH_ROCK"/>
    <property type="match status" value="1"/>
</dbReference>
<dbReference type="InterPro" id="IPR046349">
    <property type="entry name" value="C1-like_sf"/>
</dbReference>
<reference evidence="29" key="2">
    <citation type="submission" date="2025-08" db="UniProtKB">
        <authorList>
            <consortium name="Ensembl"/>
        </authorList>
    </citation>
    <scope>IDENTIFICATION</scope>
</reference>
<evidence type="ECO:0000256" key="22">
    <source>
        <dbReference type="SAM" id="Coils"/>
    </source>
</evidence>
<keyword evidence="11" id="KW-0808">Transferase</keyword>
<feature type="domain" description="Phorbol-ester/DAG-type" evidence="26">
    <location>
        <begin position="1125"/>
        <end position="1180"/>
    </location>
</feature>
<feature type="region of interest" description="Disordered" evidence="23">
    <location>
        <begin position="1210"/>
        <end position="1268"/>
    </location>
</feature>
<evidence type="ECO:0000259" key="28">
    <source>
        <dbReference type="PROSITE" id="PS51860"/>
    </source>
</evidence>
<keyword evidence="16" id="KW-0067">ATP-binding</keyword>
<comment type="cofactor">
    <cofactor evidence="1">
        <name>Mg(2+)</name>
        <dbReference type="ChEBI" id="CHEBI:18420"/>
    </cofactor>
</comment>
<feature type="domain" description="Protein kinase" evidence="25">
    <location>
        <begin position="23"/>
        <end position="298"/>
    </location>
</feature>
<dbReference type="GO" id="GO:0046872">
    <property type="term" value="F:metal ion binding"/>
    <property type="evidence" value="ECO:0007669"/>
    <property type="project" value="UniProtKB-KW"/>
</dbReference>
<keyword evidence="8" id="KW-0963">Cytoplasm</keyword>
<proteinExistence type="inferred from homology"/>
<dbReference type="GO" id="GO:0005886">
    <property type="term" value="C:plasma membrane"/>
    <property type="evidence" value="ECO:0007669"/>
    <property type="project" value="UniProtKB-SubCell"/>
</dbReference>
<dbReference type="Pfam" id="PF25346">
    <property type="entry name" value="PH_MRCK"/>
    <property type="match status" value="1"/>
</dbReference>
<dbReference type="PROSITE" id="PS51860">
    <property type="entry name" value="REM_1"/>
    <property type="match status" value="1"/>
</dbReference>
<sequence length="1280" mass="148265">HVLPADEKVVKELQELQVKLEDFEKVKLIGRGAYGEVQLELQVKLEDFEKVKLIGRGAYGEVQLSKLTFILTVPFICETVSLILTFNSRWTLKRDLFFLCCAFQDVHHLYMVMEFMPGGDLVTLTINYDIPEKWARFYTAEVVMALDTIHSMGFIHRDVKPDNMLLDQHGHLKLADFGTCMRMDSTGMVNCETAVGTPDYISPEVLQSQGGDGYYGRECDWWSVGVFIYEMFVGETPFYAESLIGTYGKIMNHQNALSFPDDVDMSKDAKDLICSFLTDRFVRLGRTGVDEIKRHPFFRNDQWTFDNIRDTVAPVVPELHSDIDTSNFDDIEAEKGDAETFSPPKAFQLQKNLQLLEEQLDHEMQAKDELEQKCRYDAGLFLLTVFMIHHQMNSRQKVEASLRQLERERALLQHQSAESLRKAEMESDRKRSLENELNVLRDQLEDLKKRNQQSQISNEEKMQLQRQLEETNAVLQAEKEAAARMKKCQAEAQKQAQSLEVSLGEVQDKYNQLENCKLEQEKQLRGLQAELEEERRNRSLGAETISDLQGSLSGLEKELKEMKSTLSKIQTEKKELQGKLNNLEKEKNNQEIDLTFKLKSLQQSLEQEEAEHKATKAKLADKNKVYQSIEEAKSEALKEMENTLQEERSSKLLVEEKLLQLQKAHSMLDCDYKRAAHKLEELKMQKKKSSEEVMQLTSRLEEEIHKLSLSQSELKMQKQQVSVLGSSEKLLKQETLYKTQTRELKDECDERNKLIKELQQQLAAYNEESRDSLAAQLESSLTKADSEQLARSIAEEQYSLLEKEKIMKELEINDMMARHKQELNEKEATISSLEESNRTLTVDVANLASEKEELNNKLKELQQEFQKAREEARQMNSLKVSFERQLQSERTLKIQAVNKLAEVMNRRESVRGGARGIDTEVHRKEKENRKLQLELKAERQKFNSTMMKYQKDLTDMQAVMAEENNMRLELQMALDSKDSDIEQLRCQLTSLSVHSLDTTSIGSGNDVELGDGYPDSRLEGWISFPTKNTKRYGWDKKYVVVSSKKILFYNNEQDREQSNPFMTLDIDKLFHVRPVTQTDVYRADAREIPRIFQILYANEGESKRNEEVAVEPATHERPNYISHKGHEFILTLYHFPSNCDVCTRPLWNVFKPPPALECRRCHTKCHKDHMEKNKESIEPCWVSYDSSTAKELLLLTNSKEEQQRWISHLRKRIPRKNPTLSPPAAQSSPQEFASMFPPKVSPRSSPRNSPQLSSHRNAIKIQATKTQQTSGKSRWEFYLF</sequence>
<dbReference type="InterPro" id="IPR015008">
    <property type="entry name" value="ROCK_Rho-bd_dom"/>
</dbReference>
<evidence type="ECO:0000256" key="11">
    <source>
        <dbReference type="ARBA" id="ARBA00022679"/>
    </source>
</evidence>
<dbReference type="InterPro" id="IPR002219">
    <property type="entry name" value="PKC_DAG/PE"/>
</dbReference>
<evidence type="ECO:0000256" key="2">
    <source>
        <dbReference type="ARBA" id="ARBA00004184"/>
    </source>
</evidence>
<keyword evidence="18 21" id="KW-0175">Coiled coil</keyword>
<dbReference type="SMART" id="SM00109">
    <property type="entry name" value="C1"/>
    <property type="match status" value="1"/>
</dbReference>